<keyword evidence="1" id="KW-0472">Membrane</keyword>
<protein>
    <submittedName>
        <fullName evidence="2">Uncharacterized protein</fullName>
    </submittedName>
</protein>
<comment type="caution">
    <text evidence="2">The sequence shown here is derived from an EMBL/GenBank/DDBJ whole genome shotgun (WGS) entry which is preliminary data.</text>
</comment>
<dbReference type="AlphaFoldDB" id="A0A4Z1ESM2"/>
<evidence type="ECO:0000313" key="2">
    <source>
        <dbReference type="EMBL" id="TGO15245.1"/>
    </source>
</evidence>
<keyword evidence="3" id="KW-1185">Reference proteome</keyword>
<dbReference type="Proteomes" id="UP000297777">
    <property type="component" value="Unassembled WGS sequence"/>
</dbReference>
<keyword evidence="1" id="KW-1133">Transmembrane helix</keyword>
<reference evidence="2 3" key="1">
    <citation type="submission" date="2017-12" db="EMBL/GenBank/DDBJ databases">
        <title>Comparative genomics of Botrytis spp.</title>
        <authorList>
            <person name="Valero-Jimenez C.A."/>
            <person name="Tapia P."/>
            <person name="Veloso J."/>
            <person name="Silva-Moreno E."/>
            <person name="Staats M."/>
            <person name="Valdes J.H."/>
            <person name="Van Kan J.A.L."/>
        </authorList>
    </citation>
    <scope>NUCLEOTIDE SEQUENCE [LARGE SCALE GENOMIC DNA]</scope>
    <source>
        <strain evidence="2 3">Bt9001</strain>
    </source>
</reference>
<gene>
    <name evidence="2" type="ORF">BTUL_0042g00150</name>
</gene>
<dbReference type="EMBL" id="PQXH01000042">
    <property type="protein sequence ID" value="TGO15245.1"/>
    <property type="molecule type" value="Genomic_DNA"/>
</dbReference>
<feature type="transmembrane region" description="Helical" evidence="1">
    <location>
        <begin position="6"/>
        <end position="27"/>
    </location>
</feature>
<dbReference type="OrthoDB" id="3944132at2759"/>
<evidence type="ECO:0000313" key="3">
    <source>
        <dbReference type="Proteomes" id="UP000297777"/>
    </source>
</evidence>
<keyword evidence="1" id="KW-0812">Transmembrane</keyword>
<sequence length="709" mass="79158">MKTSGRLWGVTSIGFLGGWQHICYIVVLKNRSSYVAFQHSVIFGGRTSVLPKTRAHYTLHATFADVLSVGGYCSSVFTAWGPPSYGLHRVSGYGSSVSTAWGHPDGTYRVGGYGSSVFAAWGHPDTVYIESVVTVPQYLPLGDTLTVRTESVVTVPRTQYGGTNRNTWAGESPCGESIYKFSIKVAIKISGKRHYMYMLLAVPPHGDFEYASEDVSIQKLNDLSHLDASALHEAGISNLERIIVLNFDIRFAGFVVQKEKESTSICPFNKTSSKLIRAIKSLSLIKKFKVYIRPSDYARQHLKEIRECLHDISVEVCESDMRKLYSQKGITLVNWTHFKHQEHKEPQDQPPPLYTANDTQRATEVQVPRSPLIAYIDKKASPSIDEAIIPVTPSPVLVYHGIFSSSPEELSDIGEGSHLDDDYKDPGRVETYLEVEVNSDEEHLAEFNARQLDEECLTDIRETSQRLRQDATSETLASEFREWLDAAAKLNPNVLGHRGLTSKLLTLGESVRESDVAKFDAVRPWCSALLFYNPTDSSSTSELQDSTHRLLVSDMAGLIKSINTFQRGAEMTILMEDFIKLGGAARAAITDAVVLRVIQDDKTADARALLRKRSESTANSPSFAYDKVVEYEMTGSYMSGLYYCRHKCFLSRPNGNTNSLIMKSAQTVARSTFFTISRRYAIDLLLCIVAIQTMARYSIRLNLVNYDID</sequence>
<evidence type="ECO:0000256" key="1">
    <source>
        <dbReference type="SAM" id="Phobius"/>
    </source>
</evidence>
<name>A0A4Z1ESM2_9HELO</name>
<proteinExistence type="predicted"/>
<organism evidence="2 3">
    <name type="scientific">Botrytis tulipae</name>
    <dbReference type="NCBI Taxonomy" id="87230"/>
    <lineage>
        <taxon>Eukaryota</taxon>
        <taxon>Fungi</taxon>
        <taxon>Dikarya</taxon>
        <taxon>Ascomycota</taxon>
        <taxon>Pezizomycotina</taxon>
        <taxon>Leotiomycetes</taxon>
        <taxon>Helotiales</taxon>
        <taxon>Sclerotiniaceae</taxon>
        <taxon>Botrytis</taxon>
    </lineage>
</organism>
<accession>A0A4Z1ESM2</accession>